<protein>
    <submittedName>
        <fullName evidence="1">Uncharacterized protein</fullName>
    </submittedName>
</protein>
<name>A0A8D8SS17_9HEMI</name>
<evidence type="ECO:0000313" key="1">
    <source>
        <dbReference type="EMBL" id="CAG6674946.1"/>
    </source>
</evidence>
<accession>A0A8D8SS17</accession>
<dbReference type="EMBL" id="HBUF01235209">
    <property type="protein sequence ID" value="CAG6674946.1"/>
    <property type="molecule type" value="Transcribed_RNA"/>
</dbReference>
<reference evidence="1" key="1">
    <citation type="submission" date="2021-05" db="EMBL/GenBank/DDBJ databases">
        <authorList>
            <person name="Alioto T."/>
            <person name="Alioto T."/>
            <person name="Gomez Garrido J."/>
        </authorList>
    </citation>
    <scope>NUCLEOTIDE SEQUENCE</scope>
</reference>
<sequence>MVSHRVTAWNRLETPLAMRIPPANHHQLRRRLSTMIICHDCLKRMLQCRLLMLKKTTHQVMKEVWSSHQQYFVKPFSIGREISTDRNKILTFRCGLAIHQSVVRFSSLVKFKTGF</sequence>
<organism evidence="1">
    <name type="scientific">Cacopsylla melanoneura</name>
    <dbReference type="NCBI Taxonomy" id="428564"/>
    <lineage>
        <taxon>Eukaryota</taxon>
        <taxon>Metazoa</taxon>
        <taxon>Ecdysozoa</taxon>
        <taxon>Arthropoda</taxon>
        <taxon>Hexapoda</taxon>
        <taxon>Insecta</taxon>
        <taxon>Pterygota</taxon>
        <taxon>Neoptera</taxon>
        <taxon>Paraneoptera</taxon>
        <taxon>Hemiptera</taxon>
        <taxon>Sternorrhyncha</taxon>
        <taxon>Psylloidea</taxon>
        <taxon>Psyllidae</taxon>
        <taxon>Psyllinae</taxon>
        <taxon>Cacopsylla</taxon>
    </lineage>
</organism>
<proteinExistence type="predicted"/>
<dbReference type="AlphaFoldDB" id="A0A8D8SS17"/>